<dbReference type="EMBL" id="VTWH01000002">
    <property type="protein sequence ID" value="KAA0970735.1"/>
    <property type="molecule type" value="Genomic_DNA"/>
</dbReference>
<dbReference type="Proteomes" id="UP000324738">
    <property type="component" value="Unassembled WGS sequence"/>
</dbReference>
<evidence type="ECO:0000256" key="2">
    <source>
        <dbReference type="ARBA" id="ARBA00022490"/>
    </source>
</evidence>
<evidence type="ECO:0000256" key="5">
    <source>
        <dbReference type="SAM" id="MobiDB-lite"/>
    </source>
</evidence>
<accession>A0A5B0DXX5</accession>
<proteinExistence type="predicted"/>
<dbReference type="GO" id="GO:0042619">
    <property type="term" value="P:poly-hydroxybutyrate biosynthetic process"/>
    <property type="evidence" value="ECO:0007669"/>
    <property type="project" value="InterPro"/>
</dbReference>
<feature type="compositionally biased region" description="Basic residues" evidence="5">
    <location>
        <begin position="579"/>
        <end position="588"/>
    </location>
</feature>
<keyword evidence="4" id="KW-0012">Acyltransferase</keyword>
<evidence type="ECO:0000259" key="6">
    <source>
        <dbReference type="Pfam" id="PF07167"/>
    </source>
</evidence>
<evidence type="ECO:0000256" key="1">
    <source>
        <dbReference type="ARBA" id="ARBA00004496"/>
    </source>
</evidence>
<dbReference type="Pfam" id="PF07167">
    <property type="entry name" value="PhaC_N"/>
    <property type="match status" value="1"/>
</dbReference>
<organism evidence="7 8">
    <name type="scientific">Aureimonas fodinaquatilis</name>
    <dbReference type="NCBI Taxonomy" id="2565783"/>
    <lineage>
        <taxon>Bacteria</taxon>
        <taxon>Pseudomonadati</taxon>
        <taxon>Pseudomonadota</taxon>
        <taxon>Alphaproteobacteria</taxon>
        <taxon>Hyphomicrobiales</taxon>
        <taxon>Aurantimonadaceae</taxon>
        <taxon>Aureimonas</taxon>
    </lineage>
</organism>
<gene>
    <name evidence="7" type="primary">phaC</name>
    <name evidence="7" type="ORF">FPY71_09650</name>
</gene>
<feature type="domain" description="Poly-beta-hydroxybutyrate polymerase N-terminal" evidence="6">
    <location>
        <begin position="116"/>
        <end position="287"/>
    </location>
</feature>
<dbReference type="GO" id="GO:0005737">
    <property type="term" value="C:cytoplasm"/>
    <property type="evidence" value="ECO:0007669"/>
    <property type="project" value="UniProtKB-SubCell"/>
</dbReference>
<dbReference type="SUPFAM" id="SSF53474">
    <property type="entry name" value="alpha/beta-Hydrolases"/>
    <property type="match status" value="1"/>
</dbReference>
<comment type="caution">
    <text evidence="7">The sequence shown here is derived from an EMBL/GenBank/DDBJ whole genome shotgun (WGS) entry which is preliminary data.</text>
</comment>
<evidence type="ECO:0000256" key="4">
    <source>
        <dbReference type="ARBA" id="ARBA00023315"/>
    </source>
</evidence>
<dbReference type="InterPro" id="IPR051321">
    <property type="entry name" value="PHA/PHB_synthase"/>
</dbReference>
<evidence type="ECO:0000313" key="7">
    <source>
        <dbReference type="EMBL" id="KAA0970735.1"/>
    </source>
</evidence>
<dbReference type="PANTHER" id="PTHR36837">
    <property type="entry name" value="POLY(3-HYDROXYALKANOATE) POLYMERASE SUBUNIT PHAC"/>
    <property type="match status" value="1"/>
</dbReference>
<evidence type="ECO:0000256" key="3">
    <source>
        <dbReference type="ARBA" id="ARBA00022679"/>
    </source>
</evidence>
<dbReference type="PANTHER" id="PTHR36837:SF5">
    <property type="entry name" value="POLY-3-HYDROXYBUTYRATE SYNTHASE"/>
    <property type="match status" value="1"/>
</dbReference>
<sequence length="603" mass="66977">MSESEKPRQGDFAPYVVRDPQAFALNVARAVEQAGKAASAWLAPRDASNAPVDPSNAIYGEMVSAFSEIGNYWLADPHRALEAQTRLLAGYMDIWSRSIRKVSGDATHDTAVETPDKRFNDPEWRENLFFDFMRQVYILTGAWARSLVTEAEGLDEETRNKADFYVNQIVNAISPSNFIATNPELYRQTVEENGANLVRGMQMFAEDMTRGAGNLKLRQTRPGSFEVGVNLAVTPGSVVAENDLCQIIQYAPTTQAVFKRPILICPPWINRFYILDLTPEKSFIAWLVDQGHTVFVISWINPDLRHADKDWLSYIDEGLVFALDTIAKATRETEVNAIGYCVGGTLLSAGMALLKRRGDTRIQTATLLATQVDFEHAGDLKVFVDERQIAALEAVMTPSGTLDGGHMATAFNLLRSSDLIWPYVVGNYMKGREPPPFDLLYWNSDATRMAKANHSFYLRKFYLENQLTAGLMELDGGRISLSDVTVPVYSLATREDHIAPARSVYQGCLAFGGEVTYVLAGSGHIAGVINPPHKNKYQYLTGPAPKADVAFADWVADAPEQPGSWWPHWQSWVEPHAGPKVKARKPGVRGKTIEPAPGRYVRE</sequence>
<dbReference type="GO" id="GO:0016746">
    <property type="term" value="F:acyltransferase activity"/>
    <property type="evidence" value="ECO:0007669"/>
    <property type="project" value="UniProtKB-KW"/>
</dbReference>
<dbReference type="OrthoDB" id="7208816at2"/>
<dbReference type="InterPro" id="IPR010963">
    <property type="entry name" value="PHA_synth_I"/>
</dbReference>
<keyword evidence="3" id="KW-0808">Transferase</keyword>
<dbReference type="AlphaFoldDB" id="A0A5B0DXX5"/>
<dbReference type="Gene3D" id="3.40.50.1820">
    <property type="entry name" value="alpha/beta hydrolase"/>
    <property type="match status" value="1"/>
</dbReference>
<comment type="subcellular location">
    <subcellularLocation>
        <location evidence="1">Cytoplasm</location>
    </subcellularLocation>
</comment>
<dbReference type="InterPro" id="IPR029058">
    <property type="entry name" value="AB_hydrolase_fold"/>
</dbReference>
<keyword evidence="2" id="KW-0963">Cytoplasm</keyword>
<reference evidence="7 8" key="1">
    <citation type="submission" date="2019-08" db="EMBL/GenBank/DDBJ databases">
        <title>Aureimonas fodiniaquatilis sp. nov., isolated from a coal mine wastewater.</title>
        <authorList>
            <person name="Kim W."/>
        </authorList>
    </citation>
    <scope>NUCLEOTIDE SEQUENCE [LARGE SCALE GENOMIC DNA]</scope>
    <source>
        <strain evidence="7 8">CAU 1482</strain>
    </source>
</reference>
<protein>
    <submittedName>
        <fullName evidence="7">Class I poly(R)-hydroxyalkanoic acid synthase</fullName>
    </submittedName>
</protein>
<dbReference type="RefSeq" id="WP_149299985.1">
    <property type="nucleotide sequence ID" value="NZ_VTWH01000002.1"/>
</dbReference>
<dbReference type="NCBIfam" id="TIGR01838">
    <property type="entry name" value="PHA_synth_I"/>
    <property type="match status" value="1"/>
</dbReference>
<dbReference type="InterPro" id="IPR010941">
    <property type="entry name" value="PhaC_N"/>
</dbReference>
<feature type="region of interest" description="Disordered" evidence="5">
    <location>
        <begin position="579"/>
        <end position="603"/>
    </location>
</feature>
<keyword evidence="8" id="KW-1185">Reference proteome</keyword>
<evidence type="ECO:0000313" key="8">
    <source>
        <dbReference type="Proteomes" id="UP000324738"/>
    </source>
</evidence>
<name>A0A5B0DXX5_9HYPH</name>